<feature type="region of interest" description="Disordered" evidence="2">
    <location>
        <begin position="1"/>
        <end position="63"/>
    </location>
</feature>
<dbReference type="InterPro" id="IPR007110">
    <property type="entry name" value="Ig-like_dom"/>
</dbReference>
<dbReference type="Pfam" id="PF07679">
    <property type="entry name" value="I-set"/>
    <property type="match status" value="2"/>
</dbReference>
<dbReference type="WBParaSite" id="PDA_v2.g22192.t1">
    <property type="protein sequence ID" value="PDA_v2.g22192.t1"/>
    <property type="gene ID" value="PDA_v2.g22192"/>
</dbReference>
<dbReference type="InterPro" id="IPR003599">
    <property type="entry name" value="Ig_sub"/>
</dbReference>
<name>A0A914Q4T3_9BILA</name>
<dbReference type="PANTHER" id="PTHR13817:SF49">
    <property type="entry name" value="MYOSIN-BINDING PROTEIN H"/>
    <property type="match status" value="1"/>
</dbReference>
<organism evidence="4 5">
    <name type="scientific">Panagrolaimus davidi</name>
    <dbReference type="NCBI Taxonomy" id="227884"/>
    <lineage>
        <taxon>Eukaryota</taxon>
        <taxon>Metazoa</taxon>
        <taxon>Ecdysozoa</taxon>
        <taxon>Nematoda</taxon>
        <taxon>Chromadorea</taxon>
        <taxon>Rhabditida</taxon>
        <taxon>Tylenchina</taxon>
        <taxon>Panagrolaimomorpha</taxon>
        <taxon>Panagrolaimoidea</taxon>
        <taxon>Panagrolaimidae</taxon>
        <taxon>Panagrolaimus</taxon>
    </lineage>
</organism>
<feature type="region of interest" description="Disordered" evidence="2">
    <location>
        <begin position="75"/>
        <end position="110"/>
    </location>
</feature>
<dbReference type="InterPro" id="IPR013098">
    <property type="entry name" value="Ig_I-set"/>
</dbReference>
<proteinExistence type="predicted"/>
<feature type="compositionally biased region" description="Acidic residues" evidence="2">
    <location>
        <begin position="101"/>
        <end position="110"/>
    </location>
</feature>
<dbReference type="InterPro" id="IPR013783">
    <property type="entry name" value="Ig-like_fold"/>
</dbReference>
<evidence type="ECO:0000313" key="4">
    <source>
        <dbReference type="Proteomes" id="UP000887578"/>
    </source>
</evidence>
<dbReference type="SMART" id="SM00409">
    <property type="entry name" value="IG"/>
    <property type="match status" value="2"/>
</dbReference>
<dbReference type="PROSITE" id="PS50835">
    <property type="entry name" value="IG_LIKE"/>
    <property type="match status" value="1"/>
</dbReference>
<dbReference type="AlphaFoldDB" id="A0A914Q4T3"/>
<dbReference type="InterPro" id="IPR036179">
    <property type="entry name" value="Ig-like_dom_sf"/>
</dbReference>
<dbReference type="InterPro" id="IPR050964">
    <property type="entry name" value="Striated_Muscle_Regulatory"/>
</dbReference>
<evidence type="ECO:0000256" key="2">
    <source>
        <dbReference type="SAM" id="MobiDB-lite"/>
    </source>
</evidence>
<reference evidence="5" key="1">
    <citation type="submission" date="2022-11" db="UniProtKB">
        <authorList>
            <consortium name="WormBaseParasite"/>
        </authorList>
    </citation>
    <scope>IDENTIFICATION</scope>
</reference>
<sequence>MPSRSSRKIYDSFDITRSQSSADIGSRPRASDKYTSLLSASPSNDDMTRSAYEPNRRSSYVSKLDRSFNESAIDLSTSKGYSATPEPEPQTNGIAASEKFESEDVVENEEEEKQQLSLKSHIEGQVAAPGSSVVFKASVSGSVDEYVWTKNGQELTSSDNVEINGDRLELSNLEASDSGIIGFEAKQGGESVSSVATLVVADSDAQPKVINLPQSVTATEGESAKFELELENVEGYAVQWFKGAEKVEKSDRVKSVKSGNTFKLDFKSVDKDDAAIYVVKVIKDKKAVAKYVAALHIE</sequence>
<feature type="domain" description="Ig-like" evidence="3">
    <location>
        <begin position="207"/>
        <end position="289"/>
    </location>
</feature>
<dbReference type="GO" id="GO:0031430">
    <property type="term" value="C:M band"/>
    <property type="evidence" value="ECO:0007669"/>
    <property type="project" value="TreeGrafter"/>
</dbReference>
<dbReference type="GO" id="GO:0045214">
    <property type="term" value="P:sarcomere organization"/>
    <property type="evidence" value="ECO:0007669"/>
    <property type="project" value="TreeGrafter"/>
</dbReference>
<keyword evidence="4" id="KW-1185">Reference proteome</keyword>
<evidence type="ECO:0000256" key="1">
    <source>
        <dbReference type="ARBA" id="ARBA00022737"/>
    </source>
</evidence>
<protein>
    <submittedName>
        <fullName evidence="5">Ig-like domain-containing protein</fullName>
    </submittedName>
</protein>
<keyword evidence="1" id="KW-0677">Repeat</keyword>
<feature type="compositionally biased region" description="Polar residues" evidence="2">
    <location>
        <begin position="33"/>
        <end position="45"/>
    </location>
</feature>
<dbReference type="Proteomes" id="UP000887578">
    <property type="component" value="Unplaced"/>
</dbReference>
<evidence type="ECO:0000313" key="5">
    <source>
        <dbReference type="WBParaSite" id="PDA_v2.g22192.t1"/>
    </source>
</evidence>
<evidence type="ECO:0000259" key="3">
    <source>
        <dbReference type="PROSITE" id="PS50835"/>
    </source>
</evidence>
<accession>A0A914Q4T3</accession>
<dbReference type="SUPFAM" id="SSF48726">
    <property type="entry name" value="Immunoglobulin"/>
    <property type="match status" value="2"/>
</dbReference>
<dbReference type="PANTHER" id="PTHR13817">
    <property type="entry name" value="TITIN"/>
    <property type="match status" value="1"/>
</dbReference>
<dbReference type="Gene3D" id="2.60.40.10">
    <property type="entry name" value="Immunoglobulins"/>
    <property type="match status" value="2"/>
</dbReference>